<dbReference type="AlphaFoldDB" id="A0A9D2AXA8"/>
<name>A0A9D2AXA8_9SPHI</name>
<dbReference type="Proteomes" id="UP000824156">
    <property type="component" value="Unassembled WGS sequence"/>
</dbReference>
<organism evidence="1 2">
    <name type="scientific">Candidatus Sphingobacterium stercoripullorum</name>
    <dbReference type="NCBI Taxonomy" id="2838759"/>
    <lineage>
        <taxon>Bacteria</taxon>
        <taxon>Pseudomonadati</taxon>
        <taxon>Bacteroidota</taxon>
        <taxon>Sphingobacteriia</taxon>
        <taxon>Sphingobacteriales</taxon>
        <taxon>Sphingobacteriaceae</taxon>
        <taxon>Sphingobacterium</taxon>
    </lineage>
</organism>
<reference evidence="1" key="2">
    <citation type="submission" date="2021-04" db="EMBL/GenBank/DDBJ databases">
        <authorList>
            <person name="Gilroy R."/>
        </authorList>
    </citation>
    <scope>NUCLEOTIDE SEQUENCE</scope>
    <source>
        <strain evidence="1">1719</strain>
    </source>
</reference>
<protein>
    <recommendedName>
        <fullName evidence="3">Thioredoxin-like fold domain-containing protein</fullName>
    </recommendedName>
</protein>
<accession>A0A9D2AXA8</accession>
<reference evidence="1" key="1">
    <citation type="journal article" date="2021" name="PeerJ">
        <title>Extensive microbial diversity within the chicken gut microbiome revealed by metagenomics and culture.</title>
        <authorList>
            <person name="Gilroy R."/>
            <person name="Ravi A."/>
            <person name="Getino M."/>
            <person name="Pursley I."/>
            <person name="Horton D.L."/>
            <person name="Alikhan N.F."/>
            <person name="Baker D."/>
            <person name="Gharbi K."/>
            <person name="Hall N."/>
            <person name="Watson M."/>
            <person name="Adriaenssens E.M."/>
            <person name="Foster-Nyarko E."/>
            <person name="Jarju S."/>
            <person name="Secka A."/>
            <person name="Antonio M."/>
            <person name="Oren A."/>
            <person name="Chaudhuri R.R."/>
            <person name="La Ragione R."/>
            <person name="Hildebrand F."/>
            <person name="Pallen M.J."/>
        </authorList>
    </citation>
    <scope>NUCLEOTIDE SEQUENCE</scope>
    <source>
        <strain evidence="1">1719</strain>
    </source>
</reference>
<evidence type="ECO:0000313" key="1">
    <source>
        <dbReference type="EMBL" id="HIX53647.1"/>
    </source>
</evidence>
<gene>
    <name evidence="1" type="ORF">H9853_01370</name>
</gene>
<proteinExistence type="predicted"/>
<evidence type="ECO:0008006" key="3">
    <source>
        <dbReference type="Google" id="ProtNLM"/>
    </source>
</evidence>
<evidence type="ECO:0000313" key="2">
    <source>
        <dbReference type="Proteomes" id="UP000824156"/>
    </source>
</evidence>
<dbReference type="EMBL" id="DXEZ01000036">
    <property type="protein sequence ID" value="HIX53647.1"/>
    <property type="molecule type" value="Genomic_DNA"/>
</dbReference>
<comment type="caution">
    <text evidence="1">The sequence shown here is derived from an EMBL/GenBank/DDBJ whole genome shotgun (WGS) entry which is preliminary data.</text>
</comment>
<sequence>MDWLHSWDRGGLESSKLEINSIPRIVILDKNAKIVYYRPRENLNLDTIRAIIEGN</sequence>